<comment type="caution">
    <text evidence="1">The sequence shown here is derived from an EMBL/GenBank/DDBJ whole genome shotgun (WGS) entry which is preliminary data.</text>
</comment>
<proteinExistence type="predicted"/>
<dbReference type="EMBL" id="SFCI01000253">
    <property type="protein sequence ID" value="TFY81069.1"/>
    <property type="molecule type" value="Genomic_DNA"/>
</dbReference>
<dbReference type="AlphaFoldDB" id="A0A4Z0A571"/>
<organism evidence="1 2">
    <name type="scientific">Hericium alpestre</name>
    <dbReference type="NCBI Taxonomy" id="135208"/>
    <lineage>
        <taxon>Eukaryota</taxon>
        <taxon>Fungi</taxon>
        <taxon>Dikarya</taxon>
        <taxon>Basidiomycota</taxon>
        <taxon>Agaricomycotina</taxon>
        <taxon>Agaricomycetes</taxon>
        <taxon>Russulales</taxon>
        <taxon>Hericiaceae</taxon>
        <taxon>Hericium</taxon>
    </lineage>
</organism>
<sequence length="391" mass="43832">MFNVMLEQKHKECLGHVSLSLDDVAPTRLVKSQGDWLLAWKAASNVIAFIFHHRRDELDQYGSYMSALFTSMLEGNHRCVICFDKAIRLCASSRRDILLTDLNCFSDLHTLWLSPLGARPSAAPTAGTMESAHSLQPPATGPTCASSAVADTSPVPALSVAEEDYLASLRHHLGLEWAYDAPYSYTPATDWSLTAPPLPSPPKNEQNNTILHHTISEHPTLFKNPCIIDHDTYKNYLKIHPNVPFIESVCGGLCEGFWPLAITDRPGYLSTWDNSGWLLALDAHCTFVEEQCQKEIELSHFSEPWEADELYPSIYSMPIGVVPKLNTDKLCLITNHSMGKFSLNSMIPKPAFDEKVQLDNVQDLRQVLLHVWHEHPGQKLVLFKSNIVEAY</sequence>
<evidence type="ECO:0000313" key="2">
    <source>
        <dbReference type="Proteomes" id="UP000298061"/>
    </source>
</evidence>
<dbReference type="STRING" id="135208.A0A4Z0A571"/>
<gene>
    <name evidence="1" type="ORF">EWM64_g2941</name>
</gene>
<name>A0A4Z0A571_9AGAM</name>
<evidence type="ECO:0000313" key="1">
    <source>
        <dbReference type="EMBL" id="TFY81069.1"/>
    </source>
</evidence>
<reference evidence="1 2" key="1">
    <citation type="submission" date="2019-02" db="EMBL/GenBank/DDBJ databases">
        <title>Genome sequencing of the rare red list fungi Hericium alpestre (H. flagellum).</title>
        <authorList>
            <person name="Buettner E."/>
            <person name="Kellner H."/>
        </authorList>
    </citation>
    <scope>NUCLEOTIDE SEQUENCE [LARGE SCALE GENOMIC DNA]</scope>
    <source>
        <strain evidence="1 2">DSM 108284</strain>
    </source>
</reference>
<protein>
    <submittedName>
        <fullName evidence="1">Uncharacterized protein</fullName>
    </submittedName>
</protein>
<dbReference type="OrthoDB" id="3254233at2759"/>
<keyword evidence="2" id="KW-1185">Reference proteome</keyword>
<accession>A0A4Z0A571</accession>
<dbReference type="Proteomes" id="UP000298061">
    <property type="component" value="Unassembled WGS sequence"/>
</dbReference>